<evidence type="ECO:0000256" key="2">
    <source>
        <dbReference type="ARBA" id="ARBA00008806"/>
    </source>
</evidence>
<dbReference type="Proteomes" id="UP000273675">
    <property type="component" value="Unassembled WGS sequence"/>
</dbReference>
<dbReference type="InterPro" id="IPR003688">
    <property type="entry name" value="TraG/VirD4"/>
</dbReference>
<dbReference type="RefSeq" id="WP_121212464.1">
    <property type="nucleotide sequence ID" value="NZ_RBIM01000008.1"/>
</dbReference>
<dbReference type="PANTHER" id="PTHR37937:SF1">
    <property type="entry name" value="CONJUGATIVE TRANSFER: DNA TRANSPORT"/>
    <property type="match status" value="1"/>
</dbReference>
<dbReference type="Gene3D" id="3.40.50.300">
    <property type="entry name" value="P-loop containing nucleotide triphosphate hydrolases"/>
    <property type="match status" value="1"/>
</dbReference>
<organism evidence="8 9">
    <name type="scientific">Maricaulis maris</name>
    <dbReference type="NCBI Taxonomy" id="74318"/>
    <lineage>
        <taxon>Bacteria</taxon>
        <taxon>Pseudomonadati</taxon>
        <taxon>Pseudomonadota</taxon>
        <taxon>Alphaproteobacteria</taxon>
        <taxon>Maricaulales</taxon>
        <taxon>Maricaulaceae</taxon>
        <taxon>Maricaulis</taxon>
    </lineage>
</organism>
<dbReference type="OrthoDB" id="9759295at2"/>
<accession>A0A495D0E3</accession>
<name>A0A495D0E3_9PROT</name>
<dbReference type="Pfam" id="PF02534">
    <property type="entry name" value="T4SS-DNA_transf"/>
    <property type="match status" value="1"/>
</dbReference>
<keyword evidence="4" id="KW-0812">Transmembrane</keyword>
<comment type="subcellular location">
    <subcellularLocation>
        <location evidence="1">Cell membrane</location>
        <topology evidence="1">Multi-pass membrane protein</topology>
    </subcellularLocation>
</comment>
<dbReference type="InterPro" id="IPR027417">
    <property type="entry name" value="P-loop_NTPase"/>
</dbReference>
<evidence type="ECO:0000256" key="7">
    <source>
        <dbReference type="SAM" id="MobiDB-lite"/>
    </source>
</evidence>
<protein>
    <submittedName>
        <fullName evidence="8">Type IV secretory system conjugative DNA transfer VirD4/TraG family protein</fullName>
    </submittedName>
</protein>
<proteinExistence type="inferred from homology"/>
<evidence type="ECO:0000256" key="5">
    <source>
        <dbReference type="ARBA" id="ARBA00022989"/>
    </source>
</evidence>
<dbReference type="CDD" id="cd01127">
    <property type="entry name" value="TrwB_TraG_TraD_VirD4"/>
    <property type="match status" value="1"/>
</dbReference>
<keyword evidence="3" id="KW-1003">Cell membrane</keyword>
<dbReference type="InterPro" id="IPR051539">
    <property type="entry name" value="T4SS-coupling_protein"/>
</dbReference>
<dbReference type="EMBL" id="RBIM01000008">
    <property type="protein sequence ID" value="RKQ94259.1"/>
    <property type="molecule type" value="Genomic_DNA"/>
</dbReference>
<evidence type="ECO:0000313" key="9">
    <source>
        <dbReference type="Proteomes" id="UP000273675"/>
    </source>
</evidence>
<feature type="region of interest" description="Disordered" evidence="7">
    <location>
        <begin position="476"/>
        <end position="523"/>
    </location>
</feature>
<dbReference type="PANTHER" id="PTHR37937">
    <property type="entry name" value="CONJUGATIVE TRANSFER: DNA TRANSPORT"/>
    <property type="match status" value="1"/>
</dbReference>
<gene>
    <name evidence="8" type="ORF">C7435_3234</name>
</gene>
<evidence type="ECO:0000256" key="1">
    <source>
        <dbReference type="ARBA" id="ARBA00004651"/>
    </source>
</evidence>
<keyword evidence="5" id="KW-1133">Transmembrane helix</keyword>
<dbReference type="AlphaFoldDB" id="A0A495D0E3"/>
<comment type="similarity">
    <text evidence="2">Belongs to the VirD4/TraG family.</text>
</comment>
<evidence type="ECO:0000256" key="4">
    <source>
        <dbReference type="ARBA" id="ARBA00022692"/>
    </source>
</evidence>
<reference evidence="8 9" key="1">
    <citation type="submission" date="2018-10" db="EMBL/GenBank/DDBJ databases">
        <title>Genomic Encyclopedia of Type Strains, Phase IV (KMG-IV): sequencing the most valuable type-strain genomes for metagenomic binning, comparative biology and taxonomic classification.</title>
        <authorList>
            <person name="Goeker M."/>
        </authorList>
    </citation>
    <scope>NUCLEOTIDE SEQUENCE [LARGE SCALE GENOMIC DNA]</scope>
    <source>
        <strain evidence="8 9">DSM 4734</strain>
    </source>
</reference>
<dbReference type="SUPFAM" id="SSF52540">
    <property type="entry name" value="P-loop containing nucleoside triphosphate hydrolases"/>
    <property type="match status" value="1"/>
</dbReference>
<evidence type="ECO:0000313" key="8">
    <source>
        <dbReference type="EMBL" id="RKQ94259.1"/>
    </source>
</evidence>
<evidence type="ECO:0000256" key="6">
    <source>
        <dbReference type="ARBA" id="ARBA00023136"/>
    </source>
</evidence>
<sequence>MTASLFQSKTNVEQYADLWRDYWQTRWHRTPDWRETQRFNALLGASEARSEASPLVYDYPQGKRPFLGVLSMGEDGAPSQDAGVLEFPDAGHLLTIAPTRTGKGVSQIIPNLLFYAGSAFVIDIKGENYDITGEHRAQMFPGAKVIKFSPFEEQTDRYNPLDFVRTADDGGPTPDTFEDCRLLAEMLLPKTGKSKDEYWDLEARNILTSILMYVVCRNGYASDARTMRSVVDVLYVGDDEEDMTGIEREFVTMQVYAESINYRPLHALATAFLGHHEKVASSILSTCRAGMQIWLSDRLLSATDRSDFRFSDLKKSMCRPIEEDPAPTTIYVIIPPEYLNEYRSVLRMMTGLAAVELTRVGDWVEEPGWRRKPPCSVLFLLDEFPALGEMTPIANGLAYLAGYGVQLWPFAQSIGQLKSIYGEAWQNFPANAGATSFFGVNDPDTAAYVERLLGETSETLQHYYARGYYNAGSITDQTGQSSNTGSSSGSNSSNQYSSGFSTNRSDNNSSGTSSSRSRVTNLEHEADRINHRYTKWKIATAADVRALPEELQFVFIRNRRPILSTKLPHYQFELLEGLYSTWKRG</sequence>
<evidence type="ECO:0000256" key="3">
    <source>
        <dbReference type="ARBA" id="ARBA00022475"/>
    </source>
</evidence>
<dbReference type="GO" id="GO:0005886">
    <property type="term" value="C:plasma membrane"/>
    <property type="evidence" value="ECO:0007669"/>
    <property type="project" value="UniProtKB-SubCell"/>
</dbReference>
<comment type="caution">
    <text evidence="8">The sequence shown here is derived from an EMBL/GenBank/DDBJ whole genome shotgun (WGS) entry which is preliminary data.</text>
</comment>
<feature type="compositionally biased region" description="Low complexity" evidence="7">
    <location>
        <begin position="477"/>
        <end position="520"/>
    </location>
</feature>
<keyword evidence="6" id="KW-0472">Membrane</keyword>